<dbReference type="InterPro" id="IPR030878">
    <property type="entry name" value="Ribosomal_uL15"/>
</dbReference>
<dbReference type="Gene3D" id="3.100.10.10">
    <property type="match status" value="1"/>
</dbReference>
<gene>
    <name evidence="4 8" type="primary">rplO</name>
    <name evidence="8" type="ORF">N5A92_08730</name>
</gene>
<feature type="compositionally biased region" description="Basic and acidic residues" evidence="6">
    <location>
        <begin position="1"/>
        <end position="13"/>
    </location>
</feature>
<keyword evidence="2 4" id="KW-0689">Ribosomal protein</keyword>
<dbReference type="EMBL" id="JAOCZP010000002">
    <property type="protein sequence ID" value="MCT7375118.1"/>
    <property type="molecule type" value="Genomic_DNA"/>
</dbReference>
<comment type="caution">
    <text evidence="8">The sequence shown here is derived from an EMBL/GenBank/DDBJ whole genome shotgun (WGS) entry which is preliminary data.</text>
</comment>
<dbReference type="InterPro" id="IPR005749">
    <property type="entry name" value="Ribosomal_uL15_bac-type"/>
</dbReference>
<proteinExistence type="inferred from homology"/>
<evidence type="ECO:0000256" key="2">
    <source>
        <dbReference type="ARBA" id="ARBA00022980"/>
    </source>
</evidence>
<dbReference type="InterPro" id="IPR036227">
    <property type="entry name" value="Ribosomal_uL15/eL18_sf"/>
</dbReference>
<dbReference type="NCBIfam" id="TIGR01071">
    <property type="entry name" value="rplO_bact"/>
    <property type="match status" value="1"/>
</dbReference>
<evidence type="ECO:0000256" key="4">
    <source>
        <dbReference type="HAMAP-Rule" id="MF_01341"/>
    </source>
</evidence>
<reference evidence="8 9" key="1">
    <citation type="submission" date="2022-09" db="EMBL/GenBank/DDBJ databases">
        <title>Chelativorans salina sp. nov., a novel slightly halophilic bacterium isolated from a saline lake sediment enrichment.</title>
        <authorList>
            <person name="Gao L."/>
            <person name="Fang B.-Z."/>
            <person name="Li W.-J."/>
        </authorList>
    </citation>
    <scope>NUCLEOTIDE SEQUENCE [LARGE SCALE GENOMIC DNA]</scope>
    <source>
        <strain evidence="8 9">EGI FJ00035</strain>
    </source>
</reference>
<evidence type="ECO:0000256" key="6">
    <source>
        <dbReference type="SAM" id="MobiDB-lite"/>
    </source>
</evidence>
<dbReference type="SUPFAM" id="SSF52080">
    <property type="entry name" value="Ribosomal proteins L15p and L18e"/>
    <property type="match status" value="1"/>
</dbReference>
<dbReference type="GO" id="GO:0005840">
    <property type="term" value="C:ribosome"/>
    <property type="evidence" value="ECO:0007669"/>
    <property type="project" value="UniProtKB-KW"/>
</dbReference>
<keyword evidence="4" id="KW-0699">rRNA-binding</keyword>
<evidence type="ECO:0000259" key="7">
    <source>
        <dbReference type="Pfam" id="PF00828"/>
    </source>
</evidence>
<dbReference type="PANTHER" id="PTHR12934:SF11">
    <property type="entry name" value="LARGE RIBOSOMAL SUBUNIT PROTEIN UL15M"/>
    <property type="match status" value="1"/>
</dbReference>
<feature type="region of interest" description="Disordered" evidence="6">
    <location>
        <begin position="1"/>
        <end position="40"/>
    </location>
</feature>
<dbReference type="PANTHER" id="PTHR12934">
    <property type="entry name" value="50S RIBOSOMAL PROTEIN L15"/>
    <property type="match status" value="1"/>
</dbReference>
<dbReference type="InterPro" id="IPR021131">
    <property type="entry name" value="Ribosomal_uL15/eL18"/>
</dbReference>
<evidence type="ECO:0000256" key="1">
    <source>
        <dbReference type="ARBA" id="ARBA00007320"/>
    </source>
</evidence>
<feature type="domain" description="Large ribosomal subunit protein uL15/eL18" evidence="7">
    <location>
        <begin position="75"/>
        <end position="148"/>
    </location>
</feature>
<organism evidence="8 9">
    <name type="scientific">Chelativorans salis</name>
    <dbReference type="NCBI Taxonomy" id="2978478"/>
    <lineage>
        <taxon>Bacteria</taxon>
        <taxon>Pseudomonadati</taxon>
        <taxon>Pseudomonadota</taxon>
        <taxon>Alphaproteobacteria</taxon>
        <taxon>Hyphomicrobiales</taxon>
        <taxon>Phyllobacteriaceae</taxon>
        <taxon>Chelativorans</taxon>
    </lineage>
</organism>
<evidence type="ECO:0000313" key="8">
    <source>
        <dbReference type="EMBL" id="MCT7375118.1"/>
    </source>
</evidence>
<dbReference type="Proteomes" id="UP001320831">
    <property type="component" value="Unassembled WGS sequence"/>
</dbReference>
<dbReference type="HAMAP" id="MF_01341">
    <property type="entry name" value="Ribosomal_uL15"/>
    <property type="match status" value="1"/>
</dbReference>
<dbReference type="Pfam" id="PF00828">
    <property type="entry name" value="Ribosomal_L27A"/>
    <property type="match status" value="1"/>
</dbReference>
<keyword evidence="3 4" id="KW-0687">Ribonucleoprotein</keyword>
<dbReference type="RefSeq" id="WP_260901847.1">
    <property type="nucleotide sequence ID" value="NZ_JAOCZP010000002.1"/>
</dbReference>
<evidence type="ECO:0000256" key="3">
    <source>
        <dbReference type="ARBA" id="ARBA00023274"/>
    </source>
</evidence>
<dbReference type="InterPro" id="IPR001196">
    <property type="entry name" value="Ribosomal_uL15_CS"/>
</dbReference>
<dbReference type="PROSITE" id="PS00475">
    <property type="entry name" value="RIBOSOMAL_L15"/>
    <property type="match status" value="1"/>
</dbReference>
<keyword evidence="9" id="KW-1185">Reference proteome</keyword>
<keyword evidence="4" id="KW-0694">RNA-binding</keyword>
<feature type="compositionally biased region" description="Gly residues" evidence="6">
    <location>
        <begin position="21"/>
        <end position="35"/>
    </location>
</feature>
<comment type="function">
    <text evidence="4">Binds to the 23S rRNA.</text>
</comment>
<accession>A0ABT2LN66</accession>
<comment type="similarity">
    <text evidence="1 4 5">Belongs to the universal ribosomal protein uL15 family.</text>
</comment>
<evidence type="ECO:0000256" key="5">
    <source>
        <dbReference type="RuleBase" id="RU003888"/>
    </source>
</evidence>
<evidence type="ECO:0000313" key="9">
    <source>
        <dbReference type="Proteomes" id="UP001320831"/>
    </source>
</evidence>
<sequence length="156" mass="16409">MKLNELRDQEGATHSRKRVGRGIGSGLGKTGGRGVKGQKSRSGVAIKGFEGGQMPLYRRLPKRGFVNIFGKDFNEVSIGRIQAAIDAKKLDAKATIDTEALVKAGVIRRAKDGVRVLGGGELKAKVTLDVAGASKSAIEKIEKAGGSVKLPEKAAE</sequence>
<name>A0ABT2LN66_9HYPH</name>
<comment type="subunit">
    <text evidence="4">Part of the 50S ribosomal subunit.</text>
</comment>
<protein>
    <recommendedName>
        <fullName evidence="4">Large ribosomal subunit protein uL15</fullName>
    </recommendedName>
</protein>